<proteinExistence type="predicted"/>
<evidence type="ECO:0000313" key="3">
    <source>
        <dbReference type="EMBL" id="CAI9296665.1"/>
    </source>
</evidence>
<dbReference type="AlphaFoldDB" id="A0AA36EKG1"/>
<feature type="compositionally biased region" description="Polar residues" evidence="1">
    <location>
        <begin position="114"/>
        <end position="125"/>
    </location>
</feature>
<feature type="compositionally biased region" description="Basic and acidic residues" evidence="1">
    <location>
        <begin position="69"/>
        <end position="86"/>
    </location>
</feature>
<keyword evidence="4" id="KW-1185">Reference proteome</keyword>
<feature type="signal peptide" evidence="2">
    <location>
        <begin position="1"/>
        <end position="22"/>
    </location>
</feature>
<dbReference type="Proteomes" id="UP001177003">
    <property type="component" value="Chromosome 8"/>
</dbReference>
<sequence length="125" mass="14257">MTIAMMTMMLWIRVSVLMTVDAAFVHNHQMQPFHELGYDQHVLSPVISRKLTIQEMVEGNGDQDLLFDNDQKEAPLDGSQKRKEETTENGANGFDPTGFTTMDYSHVRRRRPIHNNSSPKPTNSP</sequence>
<name>A0AA36EKG1_LACSI</name>
<reference evidence="3" key="1">
    <citation type="submission" date="2023-04" db="EMBL/GenBank/DDBJ databases">
        <authorList>
            <person name="Vijverberg K."/>
            <person name="Xiong W."/>
            <person name="Schranz E."/>
        </authorList>
    </citation>
    <scope>NUCLEOTIDE SEQUENCE</scope>
</reference>
<evidence type="ECO:0000256" key="1">
    <source>
        <dbReference type="SAM" id="MobiDB-lite"/>
    </source>
</evidence>
<keyword evidence="2" id="KW-0732">Signal</keyword>
<evidence type="ECO:0000313" key="4">
    <source>
        <dbReference type="Proteomes" id="UP001177003"/>
    </source>
</evidence>
<accession>A0AA36EKG1</accession>
<dbReference type="EMBL" id="OX465084">
    <property type="protein sequence ID" value="CAI9296665.1"/>
    <property type="molecule type" value="Genomic_DNA"/>
</dbReference>
<protein>
    <submittedName>
        <fullName evidence="3">Uncharacterized protein</fullName>
    </submittedName>
</protein>
<gene>
    <name evidence="3" type="ORF">LSALG_LOCUS35520</name>
</gene>
<feature type="region of interest" description="Disordered" evidence="1">
    <location>
        <begin position="62"/>
        <end position="125"/>
    </location>
</feature>
<organism evidence="3 4">
    <name type="scientific">Lactuca saligna</name>
    <name type="common">Willowleaf lettuce</name>
    <dbReference type="NCBI Taxonomy" id="75948"/>
    <lineage>
        <taxon>Eukaryota</taxon>
        <taxon>Viridiplantae</taxon>
        <taxon>Streptophyta</taxon>
        <taxon>Embryophyta</taxon>
        <taxon>Tracheophyta</taxon>
        <taxon>Spermatophyta</taxon>
        <taxon>Magnoliopsida</taxon>
        <taxon>eudicotyledons</taxon>
        <taxon>Gunneridae</taxon>
        <taxon>Pentapetalae</taxon>
        <taxon>asterids</taxon>
        <taxon>campanulids</taxon>
        <taxon>Asterales</taxon>
        <taxon>Asteraceae</taxon>
        <taxon>Cichorioideae</taxon>
        <taxon>Cichorieae</taxon>
        <taxon>Lactucinae</taxon>
        <taxon>Lactuca</taxon>
    </lineage>
</organism>
<evidence type="ECO:0000256" key="2">
    <source>
        <dbReference type="SAM" id="SignalP"/>
    </source>
</evidence>
<feature type="chain" id="PRO_5041201657" evidence="2">
    <location>
        <begin position="23"/>
        <end position="125"/>
    </location>
</feature>